<feature type="non-terminal residue" evidence="2">
    <location>
        <position position="1"/>
    </location>
</feature>
<dbReference type="STRING" id="436010.A0A165Y0M6"/>
<sequence>QPYHTSALTGADWVMELMTGHLRNIRTELGVTHLVFAALLEEMTAIGCGASRHVTLQEQLAIFLY</sequence>
<protein>
    <recommendedName>
        <fullName evidence="1">DUF8040 domain-containing protein</fullName>
    </recommendedName>
</protein>
<dbReference type="EMBL" id="KV417708">
    <property type="protein sequence ID" value="KZP09085.1"/>
    <property type="molecule type" value="Genomic_DNA"/>
</dbReference>
<organism evidence="2">
    <name type="scientific">Athelia psychrophila</name>
    <dbReference type="NCBI Taxonomy" id="1759441"/>
    <lineage>
        <taxon>Eukaryota</taxon>
        <taxon>Fungi</taxon>
        <taxon>Dikarya</taxon>
        <taxon>Basidiomycota</taxon>
        <taxon>Agaricomycotina</taxon>
        <taxon>Agaricomycetes</taxon>
        <taxon>Agaricomycetidae</taxon>
        <taxon>Atheliales</taxon>
        <taxon>Atheliaceae</taxon>
        <taxon>Athelia</taxon>
    </lineage>
</organism>
<feature type="non-terminal residue" evidence="2">
    <location>
        <position position="65"/>
    </location>
</feature>
<dbReference type="OrthoDB" id="2430314at2759"/>
<dbReference type="AlphaFoldDB" id="A0A165Y0M6"/>
<gene>
    <name evidence="2" type="ORF">FIBSPDRAFT_668056</name>
</gene>
<name>A0A165Y0M6_9AGAM</name>
<dbReference type="InterPro" id="IPR058353">
    <property type="entry name" value="DUF8040"/>
</dbReference>
<evidence type="ECO:0000313" key="2">
    <source>
        <dbReference type="EMBL" id="KZP09085.1"/>
    </source>
</evidence>
<accession>A0A165Y0M6</accession>
<reference evidence="2" key="1">
    <citation type="journal article" date="2016" name="Mol. Biol. Evol.">
        <title>Comparative Genomics of Early-Diverging Mushroom-Forming Fungi Provides Insights into the Origins of Lignocellulose Decay Capabilities.</title>
        <authorList>
            <person name="Nagy L.G."/>
            <person name="Riley R."/>
            <person name="Tritt A."/>
            <person name="Adam C."/>
            <person name="Daum C."/>
            <person name="Floudas D."/>
            <person name="Sun H."/>
            <person name="Yadav J.S."/>
            <person name="Pangilinan J."/>
            <person name="Larsson K.H."/>
            <person name="Matsuura K."/>
            <person name="Barry K."/>
            <person name="Labutti K."/>
            <person name="Kuo R."/>
            <person name="Ohm R.A."/>
            <person name="Bhattacharya S.S."/>
            <person name="Shirouzu T."/>
            <person name="Yoshinaga Y."/>
            <person name="Martin F.M."/>
            <person name="Grigoriev I.V."/>
            <person name="Hibbett D.S."/>
        </authorList>
    </citation>
    <scope>NUCLEOTIDE SEQUENCE [LARGE SCALE GENOMIC DNA]</scope>
    <source>
        <strain evidence="2">CBS 109695</strain>
    </source>
</reference>
<dbReference type="Pfam" id="PF26138">
    <property type="entry name" value="DUF8040"/>
    <property type="match status" value="1"/>
</dbReference>
<feature type="domain" description="DUF8040" evidence="1">
    <location>
        <begin position="5"/>
        <end position="65"/>
    </location>
</feature>
<proteinExistence type="predicted"/>
<evidence type="ECO:0000259" key="1">
    <source>
        <dbReference type="Pfam" id="PF26138"/>
    </source>
</evidence>